<name>A0A4U3MLL5_9ACTN</name>
<evidence type="ECO:0000313" key="4">
    <source>
        <dbReference type="EMBL" id="TKK90425.1"/>
    </source>
</evidence>
<gene>
    <name evidence="4" type="ORF">FDA94_05330</name>
</gene>
<accession>A0A4U3MLL5</accession>
<evidence type="ECO:0000256" key="1">
    <source>
        <dbReference type="SAM" id="MobiDB-lite"/>
    </source>
</evidence>
<feature type="region of interest" description="Disordered" evidence="1">
    <location>
        <begin position="1"/>
        <end position="28"/>
    </location>
</feature>
<reference evidence="4 5" key="1">
    <citation type="submission" date="2019-04" db="EMBL/GenBank/DDBJ databases">
        <title>Herbidospora sp. NEAU-GS14.nov., a novel actinomycete isolated from soil.</title>
        <authorList>
            <person name="Han L."/>
        </authorList>
    </citation>
    <scope>NUCLEOTIDE SEQUENCE [LARGE SCALE GENOMIC DNA]</scope>
    <source>
        <strain evidence="4 5">NEAU-GS14</strain>
    </source>
</reference>
<dbReference type="OrthoDB" id="4955350at2"/>
<dbReference type="AlphaFoldDB" id="A0A4U3MLL5"/>
<evidence type="ECO:0000259" key="3">
    <source>
        <dbReference type="Pfam" id="PF18160"/>
    </source>
</evidence>
<dbReference type="RefSeq" id="WP_137245897.1">
    <property type="nucleotide sequence ID" value="NZ_SZQA01000003.1"/>
</dbReference>
<evidence type="ECO:0000256" key="2">
    <source>
        <dbReference type="SAM" id="Phobius"/>
    </source>
</evidence>
<dbReference type="EMBL" id="SZQA01000003">
    <property type="protein sequence ID" value="TKK90425.1"/>
    <property type="molecule type" value="Genomic_DNA"/>
</dbReference>
<sequence>MLAPHRIAGDFVERSMQGRPVTGPPDDISPAIERLERRSYITYLSRLNAYRRLAHANMAWNVALVALSTSTVIASVGTLVEKEMYGKGGDALMVALAVFSLSISLVVSGVGYGTRAKAMEENYKRIQQISVSVENLKEYAGPDRREKYQKLQDEYDVAMTSSENHTAHDYRRTQSIPPHSGFGFWRHVRGFFGWLGHFAAVTFPYMSLIVPVALLVPFGVWFVNGL</sequence>
<feature type="domain" description="SMODS and SLOG-associating 2TM effector" evidence="3">
    <location>
        <begin position="32"/>
        <end position="221"/>
    </location>
</feature>
<evidence type="ECO:0000313" key="5">
    <source>
        <dbReference type="Proteomes" id="UP000308705"/>
    </source>
</evidence>
<dbReference type="NCBIfam" id="NF033631">
    <property type="entry name" value="SLATT_5"/>
    <property type="match status" value="1"/>
</dbReference>
<dbReference type="Proteomes" id="UP000308705">
    <property type="component" value="Unassembled WGS sequence"/>
</dbReference>
<feature type="transmembrane region" description="Helical" evidence="2">
    <location>
        <begin position="58"/>
        <end position="80"/>
    </location>
</feature>
<keyword evidence="2" id="KW-0812">Transmembrane</keyword>
<feature type="transmembrane region" description="Helical" evidence="2">
    <location>
        <begin position="194"/>
        <end position="223"/>
    </location>
</feature>
<comment type="caution">
    <text evidence="4">The sequence shown here is derived from an EMBL/GenBank/DDBJ whole genome shotgun (WGS) entry which is preliminary data.</text>
</comment>
<protein>
    <submittedName>
        <fullName evidence="4">SLATT domain-containing protein</fullName>
    </submittedName>
</protein>
<keyword evidence="5" id="KW-1185">Reference proteome</keyword>
<proteinExistence type="predicted"/>
<dbReference type="InterPro" id="IPR041115">
    <property type="entry name" value="SLATT_5"/>
</dbReference>
<keyword evidence="2" id="KW-0472">Membrane</keyword>
<organism evidence="4 5">
    <name type="scientific">Herbidospora galbida</name>
    <dbReference type="NCBI Taxonomy" id="2575442"/>
    <lineage>
        <taxon>Bacteria</taxon>
        <taxon>Bacillati</taxon>
        <taxon>Actinomycetota</taxon>
        <taxon>Actinomycetes</taxon>
        <taxon>Streptosporangiales</taxon>
        <taxon>Streptosporangiaceae</taxon>
        <taxon>Herbidospora</taxon>
    </lineage>
</organism>
<keyword evidence="2" id="KW-1133">Transmembrane helix</keyword>
<feature type="transmembrane region" description="Helical" evidence="2">
    <location>
        <begin position="92"/>
        <end position="114"/>
    </location>
</feature>
<dbReference type="Pfam" id="PF18160">
    <property type="entry name" value="SLATT_5"/>
    <property type="match status" value="1"/>
</dbReference>